<feature type="domain" description="Ig-like" evidence="3">
    <location>
        <begin position="120"/>
        <end position="219"/>
    </location>
</feature>
<keyword evidence="2" id="KW-0472">Membrane</keyword>
<dbReference type="GO" id="GO:0006911">
    <property type="term" value="P:phagocytosis, engulfment"/>
    <property type="evidence" value="ECO:0007669"/>
    <property type="project" value="Ensembl"/>
</dbReference>
<dbReference type="FunFam" id="2.60.40.10:FF:001129">
    <property type="entry name" value="Immunoglobulin heavy constant gamma 1"/>
    <property type="match status" value="1"/>
</dbReference>
<dbReference type="Ensembl" id="ENSMSIT00000038141.1">
    <property type="protein sequence ID" value="ENSMSIP00000030299.1"/>
    <property type="gene ID" value="ENSMSIG00000025372.1"/>
</dbReference>
<dbReference type="SMART" id="SM00407">
    <property type="entry name" value="IGc1"/>
    <property type="match status" value="3"/>
</dbReference>
<dbReference type="FunFam" id="2.60.40.10:FF:000463">
    <property type="entry name" value="Immunoglobulin heavy constant gamma 1"/>
    <property type="match status" value="1"/>
</dbReference>
<evidence type="ECO:0000259" key="3">
    <source>
        <dbReference type="PROSITE" id="PS50835"/>
    </source>
</evidence>
<reference evidence="4" key="1">
    <citation type="submission" date="2025-08" db="UniProtKB">
        <authorList>
            <consortium name="Ensembl"/>
        </authorList>
    </citation>
    <scope>IDENTIFICATION</scope>
</reference>
<dbReference type="GO" id="GO:0006910">
    <property type="term" value="P:phagocytosis, recognition"/>
    <property type="evidence" value="ECO:0007669"/>
    <property type="project" value="Ensembl"/>
</dbReference>
<keyword evidence="2" id="KW-1133">Transmembrane helix</keyword>
<organism evidence="4 5">
    <name type="scientific">Mus spicilegus</name>
    <name type="common">Mound-building mouse</name>
    <dbReference type="NCBI Taxonomy" id="10103"/>
    <lineage>
        <taxon>Eukaryota</taxon>
        <taxon>Metazoa</taxon>
        <taxon>Chordata</taxon>
        <taxon>Craniata</taxon>
        <taxon>Vertebrata</taxon>
        <taxon>Euteleostomi</taxon>
        <taxon>Mammalia</taxon>
        <taxon>Eutheria</taxon>
        <taxon>Euarchontoglires</taxon>
        <taxon>Glires</taxon>
        <taxon>Rodentia</taxon>
        <taxon>Myomorpha</taxon>
        <taxon>Muroidea</taxon>
        <taxon>Muridae</taxon>
        <taxon>Murinae</taxon>
        <taxon>Mus</taxon>
        <taxon>Mus</taxon>
    </lineage>
</organism>
<keyword evidence="1" id="KW-0393">Immunoglobulin domain</keyword>
<protein>
    <submittedName>
        <fullName evidence="4">Immunoglobulin heavy constant gamma 3</fullName>
    </submittedName>
</protein>
<dbReference type="InterPro" id="IPR050380">
    <property type="entry name" value="Immune_Resp_Modulators"/>
</dbReference>
<dbReference type="Proteomes" id="UP000694415">
    <property type="component" value="Unplaced"/>
</dbReference>
<proteinExistence type="predicted"/>
<dbReference type="GO" id="GO:0034987">
    <property type="term" value="F:immunoglobulin receptor binding"/>
    <property type="evidence" value="ECO:0007669"/>
    <property type="project" value="UniProtKB-ARBA"/>
</dbReference>
<name>A0A8C6I188_MUSSI</name>
<dbReference type="InterPro" id="IPR013783">
    <property type="entry name" value="Ig-like_fold"/>
</dbReference>
<dbReference type="GeneTree" id="ENSGT00940000163307"/>
<dbReference type="SUPFAM" id="SSF48726">
    <property type="entry name" value="Immunoglobulin"/>
    <property type="match status" value="3"/>
</dbReference>
<dbReference type="GO" id="GO:0050766">
    <property type="term" value="P:positive regulation of phagocytosis"/>
    <property type="evidence" value="ECO:0007669"/>
    <property type="project" value="Ensembl"/>
</dbReference>
<dbReference type="InterPro" id="IPR003597">
    <property type="entry name" value="Ig_C1-set"/>
</dbReference>
<evidence type="ECO:0000256" key="1">
    <source>
        <dbReference type="ARBA" id="ARBA00023319"/>
    </source>
</evidence>
<evidence type="ECO:0000313" key="5">
    <source>
        <dbReference type="Proteomes" id="UP000694415"/>
    </source>
</evidence>
<dbReference type="FunFam" id="2.60.40.10:FF:001540">
    <property type="entry name" value="Immunoglobulin heavy constant gamma 1"/>
    <property type="match status" value="1"/>
</dbReference>
<reference evidence="4" key="2">
    <citation type="submission" date="2025-09" db="UniProtKB">
        <authorList>
            <consortium name="Ensembl"/>
        </authorList>
    </citation>
    <scope>IDENTIFICATION</scope>
</reference>
<dbReference type="PROSITE" id="PS00290">
    <property type="entry name" value="IG_MHC"/>
    <property type="match status" value="1"/>
</dbReference>
<dbReference type="InterPro" id="IPR036179">
    <property type="entry name" value="Ig-like_dom_sf"/>
</dbReference>
<evidence type="ECO:0000256" key="2">
    <source>
        <dbReference type="SAM" id="Phobius"/>
    </source>
</evidence>
<sequence length="398" mass="43899">TTTAPSVYPLVPGCGDTSGSSVTLGCLVKGYFPEPVTVKWNYGALSSGVRTVSSVLQSGFYSLSSLVTVPSSTWPSQTVICNVAHPASKTELIKRIEPRIPKPSTPPGSSCPPGNILGGPSVFIFPPKPKDALMISLTPKVTCVVVDVSEDDPDVHVSWFVDNKEVHTAWTQPREAQYNSTFRVVSALPIQHQDWMRGKEFKCKVNNKALPAPIERTISKPKGRAQTPQVYTIPPPREQMSKKKVSLTCLVTNFFSEAISVEWERNGELEQDYKNTPPILDSDGTYFLYSKLTVDTDSWLQGEIFTCSVVHEALHNHHTQKNLSRSPELELNETCAEAQDGELDGLWTTITIFISLFLLSVCYSASVTLFKVKWIFSSVVQVKQTAIPDYRNMIGQGA</sequence>
<accession>A0A8C6I188</accession>
<dbReference type="InterPro" id="IPR003006">
    <property type="entry name" value="Ig/MHC_CS"/>
</dbReference>
<dbReference type="AlphaFoldDB" id="A0A8C6I188"/>
<keyword evidence="5" id="KW-1185">Reference proteome</keyword>
<evidence type="ECO:0000313" key="4">
    <source>
        <dbReference type="Ensembl" id="ENSMSIP00000030299.1"/>
    </source>
</evidence>
<dbReference type="CDD" id="cd05768">
    <property type="entry name" value="IgC1_CH3_IgAGD_CH4_IgAEM"/>
    <property type="match status" value="1"/>
</dbReference>
<dbReference type="InterPro" id="IPR007110">
    <property type="entry name" value="Ig-like_dom"/>
</dbReference>
<dbReference type="Pfam" id="PF07654">
    <property type="entry name" value="C1-set"/>
    <property type="match status" value="3"/>
</dbReference>
<feature type="domain" description="Ig-like" evidence="3">
    <location>
        <begin position="5"/>
        <end position="97"/>
    </location>
</feature>
<dbReference type="PANTHER" id="PTHR23411">
    <property type="entry name" value="TAPASIN"/>
    <property type="match status" value="1"/>
</dbReference>
<feature type="domain" description="Ig-like" evidence="3">
    <location>
        <begin position="228"/>
        <end position="324"/>
    </location>
</feature>
<dbReference type="CDD" id="cd21817">
    <property type="entry name" value="IgC1_CH1_IgEG"/>
    <property type="match status" value="1"/>
</dbReference>
<keyword evidence="2" id="KW-0812">Transmembrane</keyword>
<dbReference type="GO" id="GO:0006958">
    <property type="term" value="P:complement activation, classical pathway"/>
    <property type="evidence" value="ECO:0007669"/>
    <property type="project" value="Ensembl"/>
</dbReference>
<feature type="transmembrane region" description="Helical" evidence="2">
    <location>
        <begin position="345"/>
        <end position="370"/>
    </location>
</feature>
<dbReference type="GO" id="GO:0042571">
    <property type="term" value="C:immunoglobulin complex, circulating"/>
    <property type="evidence" value="ECO:0007669"/>
    <property type="project" value="Ensembl"/>
</dbReference>
<dbReference type="GO" id="GO:0001798">
    <property type="term" value="P:positive regulation of type IIa hypersensitivity"/>
    <property type="evidence" value="ECO:0007669"/>
    <property type="project" value="Ensembl"/>
</dbReference>
<dbReference type="PROSITE" id="PS50835">
    <property type="entry name" value="IG_LIKE"/>
    <property type="match status" value="3"/>
</dbReference>
<dbReference type="GO" id="GO:0003823">
    <property type="term" value="F:antigen binding"/>
    <property type="evidence" value="ECO:0007669"/>
    <property type="project" value="Ensembl"/>
</dbReference>
<dbReference type="Gene3D" id="2.60.40.10">
    <property type="entry name" value="Immunoglobulins"/>
    <property type="match status" value="3"/>
</dbReference>